<feature type="region of interest" description="Disordered" evidence="1">
    <location>
        <begin position="1"/>
        <end position="69"/>
    </location>
</feature>
<comment type="caution">
    <text evidence="2">The sequence shown here is derived from an EMBL/GenBank/DDBJ whole genome shotgun (WGS) entry which is preliminary data.</text>
</comment>
<dbReference type="InParanoid" id="G4TWU7"/>
<feature type="compositionally biased region" description="Low complexity" evidence="1">
    <location>
        <begin position="54"/>
        <end position="64"/>
    </location>
</feature>
<name>G4TWU7_SERID</name>
<dbReference type="HOGENOM" id="CLU_2016141_0_0_1"/>
<feature type="region of interest" description="Disordered" evidence="1">
    <location>
        <begin position="88"/>
        <end position="123"/>
    </location>
</feature>
<feature type="compositionally biased region" description="Basic residues" evidence="1">
    <location>
        <begin position="15"/>
        <end position="25"/>
    </location>
</feature>
<reference evidence="2 3" key="1">
    <citation type="journal article" date="2011" name="PLoS Pathog.">
        <title>Endophytic Life Strategies Decoded by Genome and Transcriptome Analyses of the Mutualistic Root Symbiont Piriformospora indica.</title>
        <authorList>
            <person name="Zuccaro A."/>
            <person name="Lahrmann U."/>
            <person name="Guldener U."/>
            <person name="Langen G."/>
            <person name="Pfiffi S."/>
            <person name="Biedenkopf D."/>
            <person name="Wong P."/>
            <person name="Samans B."/>
            <person name="Grimm C."/>
            <person name="Basiewicz M."/>
            <person name="Murat C."/>
            <person name="Martin F."/>
            <person name="Kogel K.H."/>
        </authorList>
    </citation>
    <scope>NUCLEOTIDE SEQUENCE [LARGE SCALE GENOMIC DNA]</scope>
    <source>
        <strain evidence="2 3">DSM 11827</strain>
    </source>
</reference>
<proteinExistence type="predicted"/>
<organism evidence="2 3">
    <name type="scientific">Serendipita indica (strain DSM 11827)</name>
    <name type="common">Root endophyte fungus</name>
    <name type="synonym">Piriformospora indica</name>
    <dbReference type="NCBI Taxonomy" id="1109443"/>
    <lineage>
        <taxon>Eukaryota</taxon>
        <taxon>Fungi</taxon>
        <taxon>Dikarya</taxon>
        <taxon>Basidiomycota</taxon>
        <taxon>Agaricomycotina</taxon>
        <taxon>Agaricomycetes</taxon>
        <taxon>Sebacinales</taxon>
        <taxon>Serendipitaceae</taxon>
        <taxon>Serendipita</taxon>
    </lineage>
</organism>
<sequence>MLGNETQYADEGARCWKKPAPSRRPRAMDDAASPSDTSMRSVAWRIKVEPPPHTTTRSSTSPASTRDRCHRNMEVQLKNQLKLDLTAQKEEQAGRHHTTVGSVCQKRPAVSSYNQVAYERTFP</sequence>
<dbReference type="EMBL" id="CAFZ01000522">
    <property type="protein sequence ID" value="CCA75790.1"/>
    <property type="molecule type" value="Genomic_DNA"/>
</dbReference>
<dbReference type="AlphaFoldDB" id="G4TWU7"/>
<keyword evidence="3" id="KW-1185">Reference proteome</keyword>
<gene>
    <name evidence="2" type="ORF">PIIN_09778</name>
</gene>
<evidence type="ECO:0000313" key="3">
    <source>
        <dbReference type="Proteomes" id="UP000007148"/>
    </source>
</evidence>
<evidence type="ECO:0000256" key="1">
    <source>
        <dbReference type="SAM" id="MobiDB-lite"/>
    </source>
</evidence>
<protein>
    <submittedName>
        <fullName evidence="2">Uncharacterized protein</fullName>
    </submittedName>
</protein>
<accession>G4TWU7</accession>
<dbReference type="Proteomes" id="UP000007148">
    <property type="component" value="Unassembled WGS sequence"/>
</dbReference>
<evidence type="ECO:0000313" key="2">
    <source>
        <dbReference type="EMBL" id="CCA75790.1"/>
    </source>
</evidence>